<feature type="transmembrane region" description="Helical" evidence="1">
    <location>
        <begin position="21"/>
        <end position="46"/>
    </location>
</feature>
<reference evidence="2" key="2">
    <citation type="journal article" date="2021" name="Microorganisms">
        <title>Extensive Genome Exploration of Clostridium botulinum Group III Field Strains.</title>
        <authorList>
            <person name="Fillo S."/>
            <person name="Giordani F."/>
            <person name="Tonon E."/>
            <person name="Drigo I."/>
            <person name="Anselmo A."/>
            <person name="Fortunato A."/>
            <person name="Lista F."/>
            <person name="Bano L."/>
        </authorList>
    </citation>
    <scope>NUCLEOTIDE SEQUENCE</scope>
    <source>
        <strain evidence="2">IZSVe-TV_9877_3_12</strain>
    </source>
</reference>
<proteinExistence type="predicted"/>
<accession>A0A9Q3VBG8</accession>
<comment type="caution">
    <text evidence="2">The sequence shown here is derived from an EMBL/GenBank/DDBJ whole genome shotgun (WGS) entry which is preliminary data.</text>
</comment>
<reference evidence="2" key="1">
    <citation type="submission" date="2020-02" db="EMBL/GenBank/DDBJ databases">
        <authorList>
            <person name="Fillo S."/>
            <person name="Giordani F."/>
            <person name="Tonon E."/>
            <person name="Drigo I."/>
            <person name="Anselmo A."/>
            <person name="Fortunato A."/>
            <person name="Bano L."/>
            <person name="Lista F."/>
        </authorList>
    </citation>
    <scope>NUCLEOTIDE SEQUENCE</scope>
    <source>
        <strain evidence="2">IZSVe-TV_9877_3_12</strain>
    </source>
</reference>
<evidence type="ECO:0000313" key="3">
    <source>
        <dbReference type="Proteomes" id="UP000813637"/>
    </source>
</evidence>
<dbReference type="EMBL" id="JAAMYB010000017">
    <property type="protein sequence ID" value="MCD3195825.1"/>
    <property type="molecule type" value="Genomic_DNA"/>
</dbReference>
<dbReference type="AlphaFoldDB" id="A0A9Q3VBG8"/>
<name>A0A9Q3VBG8_CLOBO</name>
<dbReference type="Proteomes" id="UP000813637">
    <property type="component" value="Unassembled WGS sequence"/>
</dbReference>
<keyword evidence="1" id="KW-0472">Membrane</keyword>
<gene>
    <name evidence="2" type="ORF">G8S53_11145</name>
</gene>
<keyword evidence="1" id="KW-1133">Transmembrane helix</keyword>
<protein>
    <submittedName>
        <fullName evidence="2">Uncharacterized protein</fullName>
    </submittedName>
</protein>
<sequence>MRKPSIFSNRYDEQMKKRKRIKIIFIVIAVLVLLIIASGILGNMLFGHNSAEKSKSKVQVKQSKKVNNTKINNSKKIEDSKEKDNINKEYLLKLSDGKEVKLLYDVVNNEKQYIGVMPKETKYTISPSKKSIALVENDTQKLILIDINGTSKEITKLQYVSSKGDIFKRENILKLNPNYIWCDEPKFLDDDNIVYISQLPWFNKSDTKYLWKYNISNNIHENNLPNMGEVSGKKIEYGNLTSEGLEVIVDGVKNTIIIKK</sequence>
<evidence type="ECO:0000256" key="1">
    <source>
        <dbReference type="SAM" id="Phobius"/>
    </source>
</evidence>
<dbReference type="RefSeq" id="WP_198091248.1">
    <property type="nucleotide sequence ID" value="NZ_JAAMYB010000017.1"/>
</dbReference>
<organism evidence="2 3">
    <name type="scientific">Clostridium botulinum C</name>
    <dbReference type="NCBI Taxonomy" id="36828"/>
    <lineage>
        <taxon>Bacteria</taxon>
        <taxon>Bacillati</taxon>
        <taxon>Bacillota</taxon>
        <taxon>Clostridia</taxon>
        <taxon>Eubacteriales</taxon>
        <taxon>Clostridiaceae</taxon>
        <taxon>Clostridium</taxon>
    </lineage>
</organism>
<evidence type="ECO:0000313" key="2">
    <source>
        <dbReference type="EMBL" id="MCD3195825.1"/>
    </source>
</evidence>
<keyword evidence="1" id="KW-0812">Transmembrane</keyword>